<gene>
    <name evidence="1" type="ORF">LCGC14_0500250</name>
</gene>
<reference evidence="1" key="1">
    <citation type="journal article" date="2015" name="Nature">
        <title>Complex archaea that bridge the gap between prokaryotes and eukaryotes.</title>
        <authorList>
            <person name="Spang A."/>
            <person name="Saw J.H."/>
            <person name="Jorgensen S.L."/>
            <person name="Zaremba-Niedzwiedzka K."/>
            <person name="Martijn J."/>
            <person name="Lind A.E."/>
            <person name="van Eijk R."/>
            <person name="Schleper C."/>
            <person name="Guy L."/>
            <person name="Ettema T.J."/>
        </authorList>
    </citation>
    <scope>NUCLEOTIDE SEQUENCE</scope>
</reference>
<dbReference type="AlphaFoldDB" id="A0A0F9SMI3"/>
<protein>
    <submittedName>
        <fullName evidence="1">Uncharacterized protein</fullName>
    </submittedName>
</protein>
<evidence type="ECO:0000313" key="1">
    <source>
        <dbReference type="EMBL" id="KKN63577.1"/>
    </source>
</evidence>
<dbReference type="EMBL" id="LAZR01000585">
    <property type="protein sequence ID" value="KKN63577.1"/>
    <property type="molecule type" value="Genomic_DNA"/>
</dbReference>
<name>A0A0F9SMI3_9ZZZZ</name>
<accession>A0A0F9SMI3</accession>
<organism evidence="1">
    <name type="scientific">marine sediment metagenome</name>
    <dbReference type="NCBI Taxonomy" id="412755"/>
    <lineage>
        <taxon>unclassified sequences</taxon>
        <taxon>metagenomes</taxon>
        <taxon>ecological metagenomes</taxon>
    </lineage>
</organism>
<sequence length="116" mass="13119">MSETEATYKTEECLPECETGSVERMLEAAMAWNRGIASDMVFDMAPHDVRLLRDRQDSQTKLLRNILAKIRGSVKASVVARGEHEQRCPQCNADIGVLTQLYNLELKYIPEHTTHG</sequence>
<proteinExistence type="predicted"/>
<comment type="caution">
    <text evidence="1">The sequence shown here is derived from an EMBL/GenBank/DDBJ whole genome shotgun (WGS) entry which is preliminary data.</text>
</comment>